<evidence type="ECO:0008006" key="3">
    <source>
        <dbReference type="Google" id="ProtNLM"/>
    </source>
</evidence>
<protein>
    <recommendedName>
        <fullName evidence="3">Borealin</fullName>
    </recommendedName>
</protein>
<dbReference type="Proteomes" id="UP001432322">
    <property type="component" value="Unassembled WGS sequence"/>
</dbReference>
<gene>
    <name evidence="1" type="ORF">PFISCL1PPCAC_1714</name>
</gene>
<name>A0AAV5UT80_9BILA</name>
<evidence type="ECO:0000313" key="1">
    <source>
        <dbReference type="EMBL" id="GMT10417.1"/>
    </source>
</evidence>
<organism evidence="1 2">
    <name type="scientific">Pristionchus fissidentatus</name>
    <dbReference type="NCBI Taxonomy" id="1538716"/>
    <lineage>
        <taxon>Eukaryota</taxon>
        <taxon>Metazoa</taxon>
        <taxon>Ecdysozoa</taxon>
        <taxon>Nematoda</taxon>
        <taxon>Chromadorea</taxon>
        <taxon>Rhabditida</taxon>
        <taxon>Rhabditina</taxon>
        <taxon>Diplogasteromorpha</taxon>
        <taxon>Diplogasteroidea</taxon>
        <taxon>Neodiplogasteridae</taxon>
        <taxon>Pristionchus</taxon>
    </lineage>
</organism>
<sequence length="220" mass="24480">RMPPKKTSAASKKETKKINIDFENRKDDILREAAERTERMKEFAEEKEDEMFDKLCASIQTLDPRILIMTLGEFISMPVTIGEETKENEDMRNTREMTVENGGRRLPVGDFSQTAIRPQKDRGGMELRTPAGSSFKCPSLITPRVGGGSLLSTRTIRGDEIAFSVAGSPVVINVPNGNGDAAIDQLHQLINADETSLTPNTRNLVKNIREVMQRKMGDSV</sequence>
<accession>A0AAV5UT80</accession>
<comment type="caution">
    <text evidence="1">The sequence shown here is derived from an EMBL/GenBank/DDBJ whole genome shotgun (WGS) entry which is preliminary data.</text>
</comment>
<reference evidence="1" key="1">
    <citation type="submission" date="2023-10" db="EMBL/GenBank/DDBJ databases">
        <title>Genome assembly of Pristionchus species.</title>
        <authorList>
            <person name="Yoshida K."/>
            <person name="Sommer R.J."/>
        </authorList>
    </citation>
    <scope>NUCLEOTIDE SEQUENCE</scope>
    <source>
        <strain evidence="1">RS5133</strain>
    </source>
</reference>
<proteinExistence type="predicted"/>
<feature type="non-terminal residue" evidence="1">
    <location>
        <position position="1"/>
    </location>
</feature>
<keyword evidence="2" id="KW-1185">Reference proteome</keyword>
<dbReference type="EMBL" id="BTSY01000001">
    <property type="protein sequence ID" value="GMT10417.1"/>
    <property type="molecule type" value="Genomic_DNA"/>
</dbReference>
<dbReference type="AlphaFoldDB" id="A0AAV5UT80"/>
<evidence type="ECO:0000313" key="2">
    <source>
        <dbReference type="Proteomes" id="UP001432322"/>
    </source>
</evidence>